<keyword evidence="3" id="KW-1185">Reference proteome</keyword>
<dbReference type="EMBL" id="JAACLJ010000007">
    <property type="protein sequence ID" value="KAF4583035.1"/>
    <property type="molecule type" value="Genomic_DNA"/>
</dbReference>
<protein>
    <submittedName>
        <fullName evidence="2">Uncharacterized protein</fullName>
    </submittedName>
</protein>
<feature type="compositionally biased region" description="Basic residues" evidence="1">
    <location>
        <begin position="11"/>
        <end position="23"/>
    </location>
</feature>
<dbReference type="AlphaFoldDB" id="A0A8H4Q2N5"/>
<proteinExistence type="predicted"/>
<organism evidence="2 3">
    <name type="scientific">Ophiocordyceps camponoti-floridani</name>
    <dbReference type="NCBI Taxonomy" id="2030778"/>
    <lineage>
        <taxon>Eukaryota</taxon>
        <taxon>Fungi</taxon>
        <taxon>Dikarya</taxon>
        <taxon>Ascomycota</taxon>
        <taxon>Pezizomycotina</taxon>
        <taxon>Sordariomycetes</taxon>
        <taxon>Hypocreomycetidae</taxon>
        <taxon>Hypocreales</taxon>
        <taxon>Ophiocordycipitaceae</taxon>
        <taxon>Ophiocordyceps</taxon>
    </lineage>
</organism>
<evidence type="ECO:0000313" key="2">
    <source>
        <dbReference type="EMBL" id="KAF4583035.1"/>
    </source>
</evidence>
<gene>
    <name evidence="2" type="ORF">GQ602_006179</name>
</gene>
<name>A0A8H4Q2N5_9HYPO</name>
<comment type="caution">
    <text evidence="2">The sequence shown here is derived from an EMBL/GenBank/DDBJ whole genome shotgun (WGS) entry which is preliminary data.</text>
</comment>
<evidence type="ECO:0000256" key="1">
    <source>
        <dbReference type="SAM" id="MobiDB-lite"/>
    </source>
</evidence>
<accession>A0A8H4Q2N5</accession>
<feature type="region of interest" description="Disordered" evidence="1">
    <location>
        <begin position="161"/>
        <end position="259"/>
    </location>
</feature>
<dbReference type="Proteomes" id="UP000562929">
    <property type="component" value="Unassembled WGS sequence"/>
</dbReference>
<evidence type="ECO:0000313" key="3">
    <source>
        <dbReference type="Proteomes" id="UP000562929"/>
    </source>
</evidence>
<reference evidence="2 3" key="1">
    <citation type="journal article" date="2020" name="G3 (Bethesda)">
        <title>Genetic Underpinnings of Host Manipulation by Ophiocordyceps as Revealed by Comparative Transcriptomics.</title>
        <authorList>
            <person name="Will I."/>
            <person name="Das B."/>
            <person name="Trinh T."/>
            <person name="Brachmann A."/>
            <person name="Ohm R.A."/>
            <person name="de Bekker C."/>
        </authorList>
    </citation>
    <scope>NUCLEOTIDE SEQUENCE [LARGE SCALE GENOMIC DNA]</scope>
    <source>
        <strain evidence="2 3">EC05</strain>
    </source>
</reference>
<feature type="compositionally biased region" description="Polar residues" evidence="1">
    <location>
        <begin position="169"/>
        <end position="187"/>
    </location>
</feature>
<feature type="compositionally biased region" description="Basic residues" evidence="1">
    <location>
        <begin position="219"/>
        <end position="228"/>
    </location>
</feature>
<sequence>MPPPDSQTWSRRIRSLSARRSKSMPRTTPTLRLPDSAISGTTISGTTIGGHRHMAISIPLSASEPRSQYPVYHDDDQHQLRLQRLSGVGTTKPFDYIGGLPIDEPVELAAPERRGRRTTTTTTTTTTTMVGEVPIVTTRPGSAPTRRDVVRDRKRRDVEALLAHRPGPCSNNSSDENHRGSSGQGTLALSPVMTVLDVHPDYDDEDDDRLENNNNNNNNHHHHHHHHNNNNNNHLVGDMPTPPVSLRGSPSRGGERRLRDVERRVRRLERNADVWLRALLAERA</sequence>
<feature type="region of interest" description="Disordered" evidence="1">
    <location>
        <begin position="1"/>
        <end position="30"/>
    </location>
</feature>